<comment type="caution">
    <text evidence="3">The sequence shown here is derived from an EMBL/GenBank/DDBJ whole genome shotgun (WGS) entry which is preliminary data.</text>
</comment>
<name>A0ABU9XU21_9SPHN</name>
<reference evidence="3 4" key="1">
    <citation type="submission" date="2024-05" db="EMBL/GenBank/DDBJ databases">
        <authorList>
            <person name="Liu Q."/>
            <person name="Xin Y.-H."/>
        </authorList>
    </citation>
    <scope>NUCLEOTIDE SEQUENCE [LARGE SCALE GENOMIC DNA]</scope>
    <source>
        <strain evidence="3 4">CGMCC 1.15349</strain>
    </source>
</reference>
<protein>
    <submittedName>
        <fullName evidence="3">Autotransporter outer membrane beta-barrel domain-containing protein</fullName>
    </submittedName>
</protein>
<feature type="domain" description="Autotransporter" evidence="2">
    <location>
        <begin position="2106"/>
        <end position="2385"/>
    </location>
</feature>
<proteinExistence type="predicted"/>
<gene>
    <name evidence="3" type="ORF">ABC969_10820</name>
</gene>
<dbReference type="SMART" id="SM00869">
    <property type="entry name" value="Autotransporter"/>
    <property type="match status" value="1"/>
</dbReference>
<dbReference type="InterPro" id="IPR036709">
    <property type="entry name" value="Autotransporte_beta_dom_sf"/>
</dbReference>
<sequence>MIRSTAAARRRRLSFALGTSALAWGLVLPSAAQAQCAPDPTTANGTTTCTGTDANGVRVTTRYTTLVVASGAAVSNSGSPAIAVDVPRASSAPYSTNTLMVLGTVSAPGQTAIAVNSGTLNPSSYYSTQQTALAVGAGGSVTGATALALFTSSGNPNGTVSVSVDNAGTVTGTDGTALLANTVSTAQGYPSLLTSFSTITNRAGASIVGGIIGQLSTLANAGSIDGGGGSALDSTIGYAPTVTNATGAAIRSTSAAATILAGRNYYMTVTNAGTIANAGSGAALSGGLLTVTNQAGGQITSAGATTIAASTSLTLTNRGTVTGNVTAGDGGSTIDSTGGTINGSVTLGNGNDTLIARYVGTRALATGITGAIDAGGGTNTERVVFATDTLVTTPIDLNAGFGRLLLAPDAKVTATLTAGFSTATPLVITGLGTVINQATIALPTRAVSDLDYAFDTSAQFRNEGSITALLSGNTGLAGVVLSSHSFANSGSVTVTGGTGVSVSYNPVINSGIITASGTGLNLFDGVLTNSGTINSTGGVGVNLYGNVGYTGSNSGTISGATIGAITSIYLTNTGTISSAGTGVNVQGYGYLINAAGGVVNGGSGGAISVGPFNAGVANAGTINGNVSFGGAFSGDNSLSYIAQTGGVLNGNLSLGNGATLVTDLVNTGPGQFAGITGTVTAGSSSALRYAFTADASATLPTGNVGPFANVGYQLANGAALTLTAPAGQARAQPLQLAGNGSVDLDAVIATSNAPAVQSTYAITYPRATTTTGALSITSRGAIAVTRTNTNGAYYGGAVTLLAGDSFTNAGSIVVNDQTTYATAAIYGGAKVANAGTITLNGATGISSAAVVSNTGLITQASGSRVSSGVTSFGSLTNSGTISVAGSAAQFGYFYSSDFSGPRTLVNSGTLVSTGGAAITTNSAGYLLQVTNQAGGTITGLASAIQLQSATLNNAGTITGAVDLGYAGPNSRSYGSSSYVAAGGTIAGDLLFGTGDDLLLQIGDALGVSGIVDGGAGTDIYGRSIASSGTVVIDFAGIRNFEGSLIQAVGTNTAVTATATGTFQGNLYVAGTGSIVNQANIAGMLTTSLPYPLSSPYLADPIFPSDPVLASLTNAGAVAGGVYATVPSFTNSGTVTTSSFYGPAVSLSGAPTLAFVNSGTIGVPSTATYYTQAASLYATQGMTIDNSGRIDGGLSTTLLSDGAEGPASFGVANSGTITSSNGYIAADVAIGVRENGGTASIANSGTISAESQGSAYALDFNIFSSSRSFAYVLTNTGTISAAAAPVTGGSYPSYAYGLIVQGANLSGTITNAAGGTLSATGDRAYAILAADSPLSLINAGTIRAIGTAASNAVTTFDAFDNSIRNTGTITGNIRLAAGVDSIDNAGTITGAVSLGAGDDRFVQQVGGTVTGLVDGGDGTDGYDLITTGSTVSLAAAQITNFERVTQTGAGIGVFSGSFGVDTIGLAGGTLSVAAGQTLATQGATTLTGSAGSGPLALVNAGTIAGGVTLADGNDIVTNTGAIGGAVLLGAGDDIFVEGVGSSVAGGVDGVAGANLYRVVLGGDRAGIGARANFQTLAVDGTGTLALTLDQSFQSIALTGTSLSLGLGGYTVGQITATGPATQATLDGDVGAVGLGAGNDTLAIGAVTLAGRYDGGAGTDALRLTSTGAVTLAGTATGFDTLALTGNALTIAGMLGSTGQRIAITGGDKTVTVARDGVLAGTIDLGAGNDGFQLAAGGTLAGTVSGGAGSNAATLDLSAGDFALRAGTLTNFARLTTEGAGTLTLGGGFAYDTLAAAGNLTVAADASLAAGVAFGSADNRFTIAGGFAGAVDGGAGTDSIDVSGGSATAPVAFSIIANVEAYRMSGGLATIAGTASLGNVMLTSGRLVGLAGSSMIAAAYIVGQGATFGSAGTVTGNVSVVGTLSPGASPGTMTVNGTVALAATSTSLFEITPTVSDQLVVNGALTIAGGATLQLVSTGTLTPGQSLDLITTSGGITGSFTTVIKPASLFGFVVQDANTIRLLGQFLNDVGYTGQVRNSIDYVNGVLTSGQASAALIAAAPLLVGASGGANAAAFARLTPEPYATARQIGVENGLTLADAARGGAFAPTRDAPGVYTFASALSGTRTLRADVARETARTTVNGYGFLAGIGVAGEGWSLGAFGGWLNGHQNLSGLGARTQADGGVAGVQGRLQQGAVGLKAMVAYDGAQADTRRALPGGSAFGRYDLHSWTADASIDAIVPLTGAWTVRPSIGGTAIRTTRDGVAETGGGAFALIAAKQRSTAAFVDGSMTFASAVSPGGITAFRPYLTIGARYQVEGRTPYALAALGGGDLGLLATGAARAPVLATAMLGADVAVSEHLAVFGALSGESGDADHRASGRAGIRLAF</sequence>
<dbReference type="InterPro" id="IPR005546">
    <property type="entry name" value="Autotransporte_beta"/>
</dbReference>
<feature type="chain" id="PRO_5045334484" evidence="1">
    <location>
        <begin position="35"/>
        <end position="2385"/>
    </location>
</feature>
<evidence type="ECO:0000256" key="1">
    <source>
        <dbReference type="SAM" id="SignalP"/>
    </source>
</evidence>
<keyword evidence="1" id="KW-0732">Signal</keyword>
<evidence type="ECO:0000313" key="4">
    <source>
        <dbReference type="Proteomes" id="UP001404104"/>
    </source>
</evidence>
<organism evidence="3 4">
    <name type="scientific">Sphingomonas qilianensis</name>
    <dbReference type="NCBI Taxonomy" id="1736690"/>
    <lineage>
        <taxon>Bacteria</taxon>
        <taxon>Pseudomonadati</taxon>
        <taxon>Pseudomonadota</taxon>
        <taxon>Alphaproteobacteria</taxon>
        <taxon>Sphingomonadales</taxon>
        <taxon>Sphingomonadaceae</taxon>
        <taxon>Sphingomonas</taxon>
    </lineage>
</organism>
<evidence type="ECO:0000313" key="3">
    <source>
        <dbReference type="EMBL" id="MEN2786911.1"/>
    </source>
</evidence>
<evidence type="ECO:0000259" key="2">
    <source>
        <dbReference type="PROSITE" id="PS51208"/>
    </source>
</evidence>
<dbReference type="RefSeq" id="WP_345864889.1">
    <property type="nucleotide sequence ID" value="NZ_JBDIMF010000004.1"/>
</dbReference>
<feature type="signal peptide" evidence="1">
    <location>
        <begin position="1"/>
        <end position="34"/>
    </location>
</feature>
<dbReference type="SUPFAM" id="SSF103515">
    <property type="entry name" value="Autotransporter"/>
    <property type="match status" value="1"/>
</dbReference>
<keyword evidence="4" id="KW-1185">Reference proteome</keyword>
<dbReference type="Gene3D" id="2.160.20.160">
    <property type="match status" value="2"/>
</dbReference>
<accession>A0ABU9XU21</accession>
<dbReference type="PROSITE" id="PS51208">
    <property type="entry name" value="AUTOTRANSPORTER"/>
    <property type="match status" value="1"/>
</dbReference>
<dbReference type="Proteomes" id="UP001404104">
    <property type="component" value="Unassembled WGS sequence"/>
</dbReference>
<dbReference type="EMBL" id="JBDIMF010000004">
    <property type="protein sequence ID" value="MEN2786911.1"/>
    <property type="molecule type" value="Genomic_DNA"/>
</dbReference>